<protein>
    <submittedName>
        <fullName evidence="1">Uncharacterized protein</fullName>
    </submittedName>
</protein>
<evidence type="ECO:0000313" key="1">
    <source>
        <dbReference type="EMBL" id="KAF2096979.1"/>
    </source>
</evidence>
<dbReference type="OrthoDB" id="3210378at2759"/>
<sequence>MRPKRPLSARFFERMPQGVYECILQQLETAHFGDSSNTNCGTCYIKDLCNLAVTSKSWAKPVKNRMYQKLWVTADTGHHSTKRARYGTAEKLRLLLRTLKQNPAIARIVKELQVSDWLQVYEFANVEERNDIVEYLSAIVMACTNLEKLIGFYTVYNHDMDSLTQALSTRTRLKERLWIIRDDRTITRRSLRLDDEDDYARPDYAKSFLNRHVNWASLETLVLFGHDGSTGMDYRAFVGTFRKLQCLKRLCIATFPAEEFNDRTLQAIPELHSLRLQSLPGVSDKGLTKFFGTEAAASLRGLSLIDLEITSLTVLAKMFNSLIRLRKFTLSQDSSPSLPPGAILPHPFLASESLQELHWDTLVPGEAINDLASCIDSDAFPALRQIRAPTDYSGTLQDLCRPVAQMVHDSDTHLVNLLNASAVSDTHYTRNLPEARRAAQMRLEEARKKPSLKIIIEEEGMIQNVYTMRAFMGNLSSKIEYSLEPDVENSNEAIIGLADLIYKKGEDGRENMCTGPVNEREAEGKRVWNHRPRRRGKSLEVKQLF</sequence>
<accession>A0A9P4IDF5</accession>
<dbReference type="SUPFAM" id="SSF52047">
    <property type="entry name" value="RNI-like"/>
    <property type="match status" value="1"/>
</dbReference>
<evidence type="ECO:0000313" key="2">
    <source>
        <dbReference type="Proteomes" id="UP000799772"/>
    </source>
</evidence>
<dbReference type="InterPro" id="IPR032675">
    <property type="entry name" value="LRR_dom_sf"/>
</dbReference>
<keyword evidence="2" id="KW-1185">Reference proteome</keyword>
<proteinExistence type="predicted"/>
<dbReference type="Proteomes" id="UP000799772">
    <property type="component" value="Unassembled WGS sequence"/>
</dbReference>
<dbReference type="EMBL" id="ML978128">
    <property type="protein sequence ID" value="KAF2096979.1"/>
    <property type="molecule type" value="Genomic_DNA"/>
</dbReference>
<dbReference type="Gene3D" id="3.80.10.10">
    <property type="entry name" value="Ribonuclease Inhibitor"/>
    <property type="match status" value="1"/>
</dbReference>
<organism evidence="1 2">
    <name type="scientific">Rhizodiscina lignyota</name>
    <dbReference type="NCBI Taxonomy" id="1504668"/>
    <lineage>
        <taxon>Eukaryota</taxon>
        <taxon>Fungi</taxon>
        <taxon>Dikarya</taxon>
        <taxon>Ascomycota</taxon>
        <taxon>Pezizomycotina</taxon>
        <taxon>Dothideomycetes</taxon>
        <taxon>Pleosporomycetidae</taxon>
        <taxon>Aulographales</taxon>
        <taxon>Rhizodiscinaceae</taxon>
        <taxon>Rhizodiscina</taxon>
    </lineage>
</organism>
<reference evidence="1" key="1">
    <citation type="journal article" date="2020" name="Stud. Mycol.">
        <title>101 Dothideomycetes genomes: a test case for predicting lifestyles and emergence of pathogens.</title>
        <authorList>
            <person name="Haridas S."/>
            <person name="Albert R."/>
            <person name="Binder M."/>
            <person name="Bloem J."/>
            <person name="Labutti K."/>
            <person name="Salamov A."/>
            <person name="Andreopoulos B."/>
            <person name="Baker S."/>
            <person name="Barry K."/>
            <person name="Bills G."/>
            <person name="Bluhm B."/>
            <person name="Cannon C."/>
            <person name="Castanera R."/>
            <person name="Culley D."/>
            <person name="Daum C."/>
            <person name="Ezra D."/>
            <person name="Gonzalez J."/>
            <person name="Henrissat B."/>
            <person name="Kuo A."/>
            <person name="Liang C."/>
            <person name="Lipzen A."/>
            <person name="Lutzoni F."/>
            <person name="Magnuson J."/>
            <person name="Mondo S."/>
            <person name="Nolan M."/>
            <person name="Ohm R."/>
            <person name="Pangilinan J."/>
            <person name="Park H.-J."/>
            <person name="Ramirez L."/>
            <person name="Alfaro M."/>
            <person name="Sun H."/>
            <person name="Tritt A."/>
            <person name="Yoshinaga Y."/>
            <person name="Zwiers L.-H."/>
            <person name="Turgeon B."/>
            <person name="Goodwin S."/>
            <person name="Spatafora J."/>
            <person name="Crous P."/>
            <person name="Grigoriev I."/>
        </authorList>
    </citation>
    <scope>NUCLEOTIDE SEQUENCE</scope>
    <source>
        <strain evidence="1">CBS 133067</strain>
    </source>
</reference>
<name>A0A9P4IDF5_9PEZI</name>
<comment type="caution">
    <text evidence="1">The sequence shown here is derived from an EMBL/GenBank/DDBJ whole genome shotgun (WGS) entry which is preliminary data.</text>
</comment>
<gene>
    <name evidence="1" type="ORF">NA57DRAFT_77229</name>
</gene>
<dbReference type="AlphaFoldDB" id="A0A9P4IDF5"/>